<proteinExistence type="predicted"/>
<protein>
    <submittedName>
        <fullName evidence="2">Uncharacterized protein</fullName>
    </submittedName>
</protein>
<reference evidence="2" key="1">
    <citation type="submission" date="2020-01" db="EMBL/GenBank/DDBJ databases">
        <authorList>
            <consortium name="DOE Joint Genome Institute"/>
            <person name="Haridas S."/>
            <person name="Albert R."/>
            <person name="Binder M."/>
            <person name="Bloem J."/>
            <person name="Labutti K."/>
            <person name="Salamov A."/>
            <person name="Andreopoulos B."/>
            <person name="Baker S.E."/>
            <person name="Barry K."/>
            <person name="Bills G."/>
            <person name="Bluhm B.H."/>
            <person name="Cannon C."/>
            <person name="Castanera R."/>
            <person name="Culley D.E."/>
            <person name="Daum C."/>
            <person name="Ezra D."/>
            <person name="Gonzalez J.B."/>
            <person name="Henrissat B."/>
            <person name="Kuo A."/>
            <person name="Liang C."/>
            <person name="Lipzen A."/>
            <person name="Lutzoni F."/>
            <person name="Magnuson J."/>
            <person name="Mondo S."/>
            <person name="Nolan M."/>
            <person name="Ohm R."/>
            <person name="Pangilinan J."/>
            <person name="Park H.-J."/>
            <person name="Ramirez L."/>
            <person name="Alfaro M."/>
            <person name="Sun H."/>
            <person name="Tritt A."/>
            <person name="Yoshinaga Y."/>
            <person name="Zwiers L.-H."/>
            <person name="Turgeon B.G."/>
            <person name="Goodwin S.B."/>
            <person name="Spatafora J.W."/>
            <person name="Crous P.W."/>
            <person name="Grigoriev I.V."/>
        </authorList>
    </citation>
    <scope>NUCLEOTIDE SEQUENCE</scope>
    <source>
        <strain evidence="2">IPT5</strain>
    </source>
</reference>
<evidence type="ECO:0000313" key="3">
    <source>
        <dbReference type="Proteomes" id="UP000799423"/>
    </source>
</evidence>
<evidence type="ECO:0000313" key="2">
    <source>
        <dbReference type="EMBL" id="KAF2853532.1"/>
    </source>
</evidence>
<keyword evidence="3" id="KW-1185">Reference proteome</keyword>
<dbReference type="AlphaFoldDB" id="A0A6A7BE48"/>
<evidence type="ECO:0000256" key="1">
    <source>
        <dbReference type="SAM" id="MobiDB-lite"/>
    </source>
</evidence>
<accession>A0A6A7BE48</accession>
<sequence length="194" mass="21253">MGALRGAMAMARSPNGPRRPVSEAARWAPIYETLGEVTPLWCVAVVAQHRERNGWPNARRACRGTAVGARQLFAAPNCLFTAPAPAPAPCSSRCWRPCAPEHRAIRPGHNLGTLPQDSVKPSARPCALVITVSDDYRTTRLPPRHLSSHTWLRRRSSTHLEQDPACLPFTQKRRDRQAYIPSATLAAPSPAFGP</sequence>
<feature type="compositionally biased region" description="Low complexity" evidence="1">
    <location>
        <begin position="1"/>
        <end position="12"/>
    </location>
</feature>
<gene>
    <name evidence="2" type="ORF">T440DRAFT_309681</name>
</gene>
<dbReference type="Proteomes" id="UP000799423">
    <property type="component" value="Unassembled WGS sequence"/>
</dbReference>
<dbReference type="EMBL" id="MU006295">
    <property type="protein sequence ID" value="KAF2853532.1"/>
    <property type="molecule type" value="Genomic_DNA"/>
</dbReference>
<organism evidence="2 3">
    <name type="scientific">Plenodomus tracheiphilus IPT5</name>
    <dbReference type="NCBI Taxonomy" id="1408161"/>
    <lineage>
        <taxon>Eukaryota</taxon>
        <taxon>Fungi</taxon>
        <taxon>Dikarya</taxon>
        <taxon>Ascomycota</taxon>
        <taxon>Pezizomycotina</taxon>
        <taxon>Dothideomycetes</taxon>
        <taxon>Pleosporomycetidae</taxon>
        <taxon>Pleosporales</taxon>
        <taxon>Pleosporineae</taxon>
        <taxon>Leptosphaeriaceae</taxon>
        <taxon>Plenodomus</taxon>
    </lineage>
</organism>
<feature type="region of interest" description="Disordered" evidence="1">
    <location>
        <begin position="1"/>
        <end position="21"/>
    </location>
</feature>
<name>A0A6A7BE48_9PLEO</name>